<sequence>MSIDADAERRQAGTREEHGIEQMHTVAHPPVAERIHARIDARNRGMPRRSDSPRLLGREGGPGIHVDAALEPSFEANHVVPDVHVGVALGVRHRPSPVPLLRDHVIALRGGRRLAEREGVDVRIQPEHGGMREDEATDDAQRLEALRTTERHPGRHDAELPPRGHDLHPIAGDFHAVAGNGGRRPDHRRDEQERNDHLGRIAQRPTGFAKCRRRI</sequence>
<protein>
    <submittedName>
        <fullName evidence="2">Uncharacterized protein</fullName>
    </submittedName>
</protein>
<evidence type="ECO:0000313" key="3">
    <source>
        <dbReference type="Proteomes" id="UP000319836"/>
    </source>
</evidence>
<feature type="region of interest" description="Disordered" evidence="1">
    <location>
        <begin position="1"/>
        <end position="20"/>
    </location>
</feature>
<accession>A0A538U7S2</accession>
<feature type="compositionally biased region" description="Basic and acidic residues" evidence="1">
    <location>
        <begin position="183"/>
        <end position="196"/>
    </location>
</feature>
<evidence type="ECO:0000313" key="2">
    <source>
        <dbReference type="EMBL" id="TMQ71938.1"/>
    </source>
</evidence>
<name>A0A538U7S2_UNCEI</name>
<dbReference type="AlphaFoldDB" id="A0A538U7S2"/>
<gene>
    <name evidence="2" type="ORF">E6K80_04145</name>
</gene>
<organism evidence="2 3">
    <name type="scientific">Eiseniibacteriota bacterium</name>
    <dbReference type="NCBI Taxonomy" id="2212470"/>
    <lineage>
        <taxon>Bacteria</taxon>
        <taxon>Candidatus Eiseniibacteriota</taxon>
    </lineage>
</organism>
<dbReference type="Proteomes" id="UP000319836">
    <property type="component" value="Unassembled WGS sequence"/>
</dbReference>
<reference evidence="2 3" key="1">
    <citation type="journal article" date="2019" name="Nat. Microbiol.">
        <title>Mediterranean grassland soil C-N compound turnover is dependent on rainfall and depth, and is mediated by genomically divergent microorganisms.</title>
        <authorList>
            <person name="Diamond S."/>
            <person name="Andeer P.F."/>
            <person name="Li Z."/>
            <person name="Crits-Christoph A."/>
            <person name="Burstein D."/>
            <person name="Anantharaman K."/>
            <person name="Lane K.R."/>
            <person name="Thomas B.C."/>
            <person name="Pan C."/>
            <person name="Northen T.R."/>
            <person name="Banfield J.F."/>
        </authorList>
    </citation>
    <scope>NUCLEOTIDE SEQUENCE [LARGE SCALE GENOMIC DNA]</scope>
    <source>
        <strain evidence="2">WS_10</strain>
    </source>
</reference>
<comment type="caution">
    <text evidence="2">The sequence shown here is derived from an EMBL/GenBank/DDBJ whole genome shotgun (WGS) entry which is preliminary data.</text>
</comment>
<feature type="region of interest" description="Disordered" evidence="1">
    <location>
        <begin position="177"/>
        <end position="196"/>
    </location>
</feature>
<proteinExistence type="predicted"/>
<evidence type="ECO:0000256" key="1">
    <source>
        <dbReference type="SAM" id="MobiDB-lite"/>
    </source>
</evidence>
<dbReference type="EMBL" id="VBPA01000088">
    <property type="protein sequence ID" value="TMQ71938.1"/>
    <property type="molecule type" value="Genomic_DNA"/>
</dbReference>